<protein>
    <submittedName>
        <fullName evidence="1">Uncharacterized protein</fullName>
    </submittedName>
</protein>
<gene>
    <name evidence="1" type="ORF">SHERM_28584</name>
</gene>
<dbReference type="AlphaFoldDB" id="A0A9N7NQ83"/>
<organism evidence="1 2">
    <name type="scientific">Striga hermonthica</name>
    <name type="common">Purple witchweed</name>
    <name type="synonym">Buchnera hermonthica</name>
    <dbReference type="NCBI Taxonomy" id="68872"/>
    <lineage>
        <taxon>Eukaryota</taxon>
        <taxon>Viridiplantae</taxon>
        <taxon>Streptophyta</taxon>
        <taxon>Embryophyta</taxon>
        <taxon>Tracheophyta</taxon>
        <taxon>Spermatophyta</taxon>
        <taxon>Magnoliopsida</taxon>
        <taxon>eudicotyledons</taxon>
        <taxon>Gunneridae</taxon>
        <taxon>Pentapetalae</taxon>
        <taxon>asterids</taxon>
        <taxon>lamiids</taxon>
        <taxon>Lamiales</taxon>
        <taxon>Orobanchaceae</taxon>
        <taxon>Buchnereae</taxon>
        <taxon>Striga</taxon>
    </lineage>
</organism>
<name>A0A9N7NQ83_STRHE</name>
<dbReference type="EMBL" id="CACSLK010027838">
    <property type="protein sequence ID" value="CAA0833317.1"/>
    <property type="molecule type" value="Genomic_DNA"/>
</dbReference>
<evidence type="ECO:0000313" key="1">
    <source>
        <dbReference type="EMBL" id="CAA0833317.1"/>
    </source>
</evidence>
<reference evidence="1" key="1">
    <citation type="submission" date="2019-12" db="EMBL/GenBank/DDBJ databases">
        <authorList>
            <person name="Scholes J."/>
        </authorList>
    </citation>
    <scope>NUCLEOTIDE SEQUENCE</scope>
</reference>
<accession>A0A9N7NQ83</accession>
<sequence>MNNYFPLLKSLSLYGVRLSIESFYFFSLNFPCLECLSFKHCYGFVEFELSHRSVKELEITAEEPLNRVAIDVPSIVMFKYEGCCVPESFSFMTNSKKWKSDITLPPDYFYNENSPRLGKVGQLLRAVSGSEISLDIGEFDLSPQFVPVFMDNIFCICRLRIIQWSHLVRPEYMYMLYETLKHMCMFLGMEMGEFVSVRHWRRQDLEKITFETSDDNEEKWHPIVERSWSEFRDALSVRILRLKHRMRFRLTWRE</sequence>
<dbReference type="OrthoDB" id="883325at2759"/>
<dbReference type="Proteomes" id="UP001153555">
    <property type="component" value="Unassembled WGS sequence"/>
</dbReference>
<keyword evidence="2" id="KW-1185">Reference proteome</keyword>
<evidence type="ECO:0000313" key="2">
    <source>
        <dbReference type="Proteomes" id="UP001153555"/>
    </source>
</evidence>
<proteinExistence type="predicted"/>
<comment type="caution">
    <text evidence="1">The sequence shown here is derived from an EMBL/GenBank/DDBJ whole genome shotgun (WGS) entry which is preliminary data.</text>
</comment>